<dbReference type="SMART" id="SM00342">
    <property type="entry name" value="HTH_ARAC"/>
    <property type="match status" value="1"/>
</dbReference>
<feature type="domain" description="HTH araC/xylS-type" evidence="5">
    <location>
        <begin position="663"/>
        <end position="762"/>
    </location>
</feature>
<feature type="transmembrane region" description="Helical" evidence="4">
    <location>
        <begin position="12"/>
        <end position="31"/>
    </location>
</feature>
<evidence type="ECO:0000256" key="1">
    <source>
        <dbReference type="ARBA" id="ARBA00023015"/>
    </source>
</evidence>
<evidence type="ECO:0000256" key="4">
    <source>
        <dbReference type="SAM" id="Phobius"/>
    </source>
</evidence>
<evidence type="ECO:0000256" key="2">
    <source>
        <dbReference type="ARBA" id="ARBA00023125"/>
    </source>
</evidence>
<dbReference type="InterPro" id="IPR020449">
    <property type="entry name" value="Tscrpt_reg_AraC-type_HTH"/>
</dbReference>
<dbReference type="PRINTS" id="PR00032">
    <property type="entry name" value="HTHARAC"/>
</dbReference>
<keyword evidence="2" id="KW-0238">DNA-binding</keyword>
<comment type="caution">
    <text evidence="6">The sequence shown here is derived from an EMBL/GenBank/DDBJ whole genome shotgun (WGS) entry which is preliminary data.</text>
</comment>
<sequence length="765" mass="85869">MIQMSGAFRSFLISYIVILIIPSIAGYMSYLTSISVTEEQSIENSVTQLQKSQEILERRMAEVEGFTRQLAINPDLNVLMNEKVADDRTNVYGIWKMLRDVLTFGQTNDFLQQFYIYLSNYNVILTPGSAYVRPEHYYDSFHYEDQSLAEWKQTILGRTHRSETMPLRPYVGKGTKTSVVTYMQSFPLDSFSGSSPAVAVVVIDERTIASLLAGITDRYGGWARVSDAEGKTIAPQGSGAPDMESLGKAPGFDGGKISQYYDDDLVITIRSDANGWVYRAGIPRDALLANANRIKLMTWTVTGIALAVGLLVGLLLAYRNSAPIRRLVGFMKEQLGMQESAGRDEYDFLHGNIAEMIRNNNRLESELLRQVPLLRDAFLKRLLAGELQTHEEIAAAAAQANTGIYGHSGYVCILQIKGYSGMDSVEILNELNAARLVLKQALLDLAGFTLTTDWGSDRIVIVFASREAETGGELGRADIEELLGRLSRKAFAEYRITFTAALGGRFQADTEVSGSYEQAKQALEHALHANRTDVVWYEETRMESATYYYPMEVEQRLIGTIQAGEAEEAKKLVRSVVAQNTEQRELSLEMWQQLVGEVKGTLLKLLDRKTFLESGRFEPLKDRIIAVQAADGDSFRAEIEEIAADLCGIVVSRKNDHHTRIVEQIKKFVEESFADADLTLYRIAERAERPEKYISQLFKEATGTNLSDYLESVRMENAVRLLRENRYTVDEISSRVGYNSSHSFRRAFKRVTGVSPSSYRQTAED</sequence>
<dbReference type="Pfam" id="PF12833">
    <property type="entry name" value="HTH_18"/>
    <property type="match status" value="1"/>
</dbReference>
<keyword evidence="7" id="KW-1185">Reference proteome</keyword>
<dbReference type="GO" id="GO:0043565">
    <property type="term" value="F:sequence-specific DNA binding"/>
    <property type="evidence" value="ECO:0007669"/>
    <property type="project" value="InterPro"/>
</dbReference>
<evidence type="ECO:0000313" key="6">
    <source>
        <dbReference type="EMBL" id="MBB6692730.1"/>
    </source>
</evidence>
<evidence type="ECO:0000256" key="3">
    <source>
        <dbReference type="ARBA" id="ARBA00023163"/>
    </source>
</evidence>
<dbReference type="PANTHER" id="PTHR43280">
    <property type="entry name" value="ARAC-FAMILY TRANSCRIPTIONAL REGULATOR"/>
    <property type="match status" value="1"/>
</dbReference>
<dbReference type="EMBL" id="JACJVR010000057">
    <property type="protein sequence ID" value="MBB6692730.1"/>
    <property type="molecule type" value="Genomic_DNA"/>
</dbReference>
<dbReference type="Gene3D" id="1.10.10.60">
    <property type="entry name" value="Homeodomain-like"/>
    <property type="match status" value="2"/>
</dbReference>
<keyword evidence="1" id="KW-0805">Transcription regulation</keyword>
<dbReference type="RefSeq" id="WP_185136712.1">
    <property type="nucleotide sequence ID" value="NZ_JACJVR010000057.1"/>
</dbReference>
<dbReference type="PROSITE" id="PS00041">
    <property type="entry name" value="HTH_ARAC_FAMILY_1"/>
    <property type="match status" value="1"/>
</dbReference>
<name>A0A841U3V0_9BACL</name>
<keyword evidence="4" id="KW-0472">Membrane</keyword>
<dbReference type="SUPFAM" id="SSF46689">
    <property type="entry name" value="Homeodomain-like"/>
    <property type="match status" value="1"/>
</dbReference>
<keyword evidence="4" id="KW-0812">Transmembrane</keyword>
<dbReference type="AlphaFoldDB" id="A0A841U3V0"/>
<protein>
    <submittedName>
        <fullName evidence="6">AraC family transcriptional regulator</fullName>
    </submittedName>
</protein>
<dbReference type="InterPro" id="IPR009057">
    <property type="entry name" value="Homeodomain-like_sf"/>
</dbReference>
<accession>A0A841U3V0</accession>
<evidence type="ECO:0000259" key="5">
    <source>
        <dbReference type="PROSITE" id="PS01124"/>
    </source>
</evidence>
<dbReference type="Proteomes" id="UP000553776">
    <property type="component" value="Unassembled WGS sequence"/>
</dbReference>
<keyword evidence="3" id="KW-0804">Transcription</keyword>
<dbReference type="PANTHER" id="PTHR43280:SF10">
    <property type="entry name" value="REGULATORY PROTEIN POCR"/>
    <property type="match status" value="1"/>
</dbReference>
<reference evidence="6 7" key="1">
    <citation type="submission" date="2020-08" db="EMBL/GenBank/DDBJ databases">
        <title>Cohnella phylogeny.</title>
        <authorList>
            <person name="Dunlap C."/>
        </authorList>
    </citation>
    <scope>NUCLEOTIDE SEQUENCE [LARGE SCALE GENOMIC DNA]</scope>
    <source>
        <strain evidence="6 7">DSM 25239</strain>
    </source>
</reference>
<dbReference type="Pfam" id="PF17853">
    <property type="entry name" value="GGDEF_2"/>
    <property type="match status" value="1"/>
</dbReference>
<keyword evidence="4" id="KW-1133">Transmembrane helix</keyword>
<dbReference type="InterPro" id="IPR018062">
    <property type="entry name" value="HTH_AraC-typ_CS"/>
</dbReference>
<gene>
    <name evidence="6" type="ORF">H7B90_15080</name>
</gene>
<dbReference type="InterPro" id="IPR041522">
    <property type="entry name" value="CdaR_GGDEF"/>
</dbReference>
<proteinExistence type="predicted"/>
<dbReference type="InterPro" id="IPR018060">
    <property type="entry name" value="HTH_AraC"/>
</dbReference>
<dbReference type="PROSITE" id="PS01124">
    <property type="entry name" value="HTH_ARAC_FAMILY_2"/>
    <property type="match status" value="1"/>
</dbReference>
<feature type="transmembrane region" description="Helical" evidence="4">
    <location>
        <begin position="296"/>
        <end position="318"/>
    </location>
</feature>
<evidence type="ECO:0000313" key="7">
    <source>
        <dbReference type="Proteomes" id="UP000553776"/>
    </source>
</evidence>
<organism evidence="6 7">
    <name type="scientific">Cohnella xylanilytica</name>
    <dbReference type="NCBI Taxonomy" id="557555"/>
    <lineage>
        <taxon>Bacteria</taxon>
        <taxon>Bacillati</taxon>
        <taxon>Bacillota</taxon>
        <taxon>Bacilli</taxon>
        <taxon>Bacillales</taxon>
        <taxon>Paenibacillaceae</taxon>
        <taxon>Cohnella</taxon>
    </lineage>
</organism>
<dbReference type="GO" id="GO:0003700">
    <property type="term" value="F:DNA-binding transcription factor activity"/>
    <property type="evidence" value="ECO:0007669"/>
    <property type="project" value="InterPro"/>
</dbReference>